<keyword evidence="5 8" id="KW-0812">Transmembrane</keyword>
<evidence type="ECO:0000256" key="3">
    <source>
        <dbReference type="ARBA" id="ARBA00022448"/>
    </source>
</evidence>
<keyword evidence="10" id="KW-1185">Reference proteome</keyword>
<gene>
    <name evidence="9" type="ORF">HLB23_03635</name>
</gene>
<keyword evidence="7 8" id="KW-0472">Membrane</keyword>
<feature type="transmembrane region" description="Helical" evidence="8">
    <location>
        <begin position="275"/>
        <end position="296"/>
    </location>
</feature>
<feature type="transmembrane region" description="Helical" evidence="8">
    <location>
        <begin position="302"/>
        <end position="321"/>
    </location>
</feature>
<evidence type="ECO:0000256" key="5">
    <source>
        <dbReference type="ARBA" id="ARBA00022692"/>
    </source>
</evidence>
<dbReference type="InterPro" id="IPR037294">
    <property type="entry name" value="ABC_BtuC-like"/>
</dbReference>
<dbReference type="GO" id="GO:0033214">
    <property type="term" value="P:siderophore-iron import into cell"/>
    <property type="evidence" value="ECO:0007669"/>
    <property type="project" value="TreeGrafter"/>
</dbReference>
<name>A0A849BQU1_9NOCA</name>
<comment type="caution">
    <text evidence="9">The sequence shown here is derived from an EMBL/GenBank/DDBJ whole genome shotgun (WGS) entry which is preliminary data.</text>
</comment>
<dbReference type="PANTHER" id="PTHR30472">
    <property type="entry name" value="FERRIC ENTEROBACTIN TRANSPORT SYSTEM PERMEASE PROTEIN"/>
    <property type="match status" value="1"/>
</dbReference>
<dbReference type="SUPFAM" id="SSF81345">
    <property type="entry name" value="ABC transporter involved in vitamin B12 uptake, BtuC"/>
    <property type="match status" value="1"/>
</dbReference>
<keyword evidence="3" id="KW-0813">Transport</keyword>
<dbReference type="GO" id="GO:0005886">
    <property type="term" value="C:plasma membrane"/>
    <property type="evidence" value="ECO:0007669"/>
    <property type="project" value="UniProtKB-SubCell"/>
</dbReference>
<dbReference type="PANTHER" id="PTHR30472:SF24">
    <property type="entry name" value="FERRIC ENTEROBACTIN TRANSPORT SYSTEM PERMEASE PROTEIN FEPG"/>
    <property type="match status" value="1"/>
</dbReference>
<dbReference type="GO" id="GO:0022857">
    <property type="term" value="F:transmembrane transporter activity"/>
    <property type="evidence" value="ECO:0007669"/>
    <property type="project" value="InterPro"/>
</dbReference>
<organism evidence="9 10">
    <name type="scientific">Nocardia uniformis</name>
    <dbReference type="NCBI Taxonomy" id="53432"/>
    <lineage>
        <taxon>Bacteria</taxon>
        <taxon>Bacillati</taxon>
        <taxon>Actinomycetota</taxon>
        <taxon>Actinomycetes</taxon>
        <taxon>Mycobacteriales</taxon>
        <taxon>Nocardiaceae</taxon>
        <taxon>Nocardia</taxon>
    </lineage>
</organism>
<sequence>MHRRTVLVTATLVAATLILAVISLVLRGAGVSPSEAFAVLIGDHGGFAATVVLKWRLPRVVAALVIGAALAVAGAIFQSLTRNPLGSPDVIGFNTGAYTGALVVMLAGFGSFVATATGAMTGGMVAAAAVYLLSLRSGSTGLRMVVVGLGISAMLAAVNRWLIRAAELDASMAIATWGAGTLNGLRWPHVVPGVIALLALIVVAGCLARRLDLFDMGDEAAHGLGLPLRSTQLSLLVVGVGLTACSTALVGPISFVALAAPHIARALTRGSRVSLAPVAATGALILVAADLAAQRLFAPTQLPVGVVTVTIGGIYLVTLLAREARR</sequence>
<protein>
    <submittedName>
        <fullName evidence="9">Iron chelate uptake ABC transporter family permease subunit</fullName>
    </submittedName>
</protein>
<evidence type="ECO:0000256" key="8">
    <source>
        <dbReference type="SAM" id="Phobius"/>
    </source>
</evidence>
<evidence type="ECO:0000313" key="9">
    <source>
        <dbReference type="EMBL" id="NNH68973.1"/>
    </source>
</evidence>
<dbReference type="InterPro" id="IPR000522">
    <property type="entry name" value="ABC_transptr_permease_BtuC"/>
</dbReference>
<comment type="subcellular location">
    <subcellularLocation>
        <location evidence="1">Cell membrane</location>
        <topology evidence="1">Multi-pass membrane protein</topology>
    </subcellularLocation>
</comment>
<evidence type="ECO:0000313" key="10">
    <source>
        <dbReference type="Proteomes" id="UP000586827"/>
    </source>
</evidence>
<dbReference type="AlphaFoldDB" id="A0A849BQU1"/>
<evidence type="ECO:0000256" key="2">
    <source>
        <dbReference type="ARBA" id="ARBA00007935"/>
    </source>
</evidence>
<evidence type="ECO:0000256" key="4">
    <source>
        <dbReference type="ARBA" id="ARBA00022475"/>
    </source>
</evidence>
<feature type="transmembrane region" description="Helical" evidence="8">
    <location>
        <begin position="190"/>
        <end position="208"/>
    </location>
</feature>
<dbReference type="CDD" id="cd06550">
    <property type="entry name" value="TM_ABC_iron-siderophores_like"/>
    <property type="match status" value="1"/>
</dbReference>
<keyword evidence="6 8" id="KW-1133">Transmembrane helix</keyword>
<reference evidence="9 10" key="1">
    <citation type="submission" date="2020-05" db="EMBL/GenBank/DDBJ databases">
        <title>MicrobeNet Type strains.</title>
        <authorList>
            <person name="Nicholson A.C."/>
        </authorList>
    </citation>
    <scope>NUCLEOTIDE SEQUENCE [LARGE SCALE GENOMIC DNA]</scope>
    <source>
        <strain evidence="9 10">JCM 3224</strain>
    </source>
</reference>
<proteinExistence type="inferred from homology"/>
<evidence type="ECO:0000256" key="6">
    <source>
        <dbReference type="ARBA" id="ARBA00022989"/>
    </source>
</evidence>
<feature type="transmembrane region" description="Helical" evidence="8">
    <location>
        <begin position="145"/>
        <end position="163"/>
    </location>
</feature>
<dbReference type="EMBL" id="JABELX010000001">
    <property type="protein sequence ID" value="NNH68973.1"/>
    <property type="molecule type" value="Genomic_DNA"/>
</dbReference>
<keyword evidence="4" id="KW-1003">Cell membrane</keyword>
<evidence type="ECO:0000256" key="1">
    <source>
        <dbReference type="ARBA" id="ARBA00004651"/>
    </source>
</evidence>
<evidence type="ECO:0000256" key="7">
    <source>
        <dbReference type="ARBA" id="ARBA00023136"/>
    </source>
</evidence>
<dbReference type="Pfam" id="PF01032">
    <property type="entry name" value="FecCD"/>
    <property type="match status" value="1"/>
</dbReference>
<dbReference type="Proteomes" id="UP000586827">
    <property type="component" value="Unassembled WGS sequence"/>
</dbReference>
<comment type="similarity">
    <text evidence="2">Belongs to the binding-protein-dependent transport system permease family. FecCD subfamily.</text>
</comment>
<feature type="transmembrane region" description="Helical" evidence="8">
    <location>
        <begin position="60"/>
        <end position="80"/>
    </location>
</feature>
<dbReference type="Gene3D" id="1.10.3470.10">
    <property type="entry name" value="ABC transporter involved in vitamin B12 uptake, BtuC"/>
    <property type="match status" value="1"/>
</dbReference>
<feature type="transmembrane region" description="Helical" evidence="8">
    <location>
        <begin position="100"/>
        <end position="133"/>
    </location>
</feature>
<accession>A0A849BQU1</accession>